<protein>
    <submittedName>
        <fullName evidence="1">Uncharacterized protein</fullName>
    </submittedName>
</protein>
<comment type="caution">
    <text evidence="1">The sequence shown here is derived from an EMBL/GenBank/DDBJ whole genome shotgun (WGS) entry which is preliminary data.</text>
</comment>
<sequence length="115" mass="13140">MDLICAVFSVLPGKSNAARDFMRQLDTERKGEFDRSERRIGITKEVWFLAQGAGGDQLVGYMESENFKDAIGMFSQSQEAFDLWFKRRFAEVTGVDFNNLPPDMKLPELLSSYQT</sequence>
<dbReference type="InterPro" id="IPR046174">
    <property type="entry name" value="DUF6176"/>
</dbReference>
<reference evidence="1 2" key="1">
    <citation type="journal article" date="2019" name="Nat. Microbiol.">
        <title>Mediterranean grassland soil C-N compound turnover is dependent on rainfall and depth, and is mediated by genomically divergent microorganisms.</title>
        <authorList>
            <person name="Diamond S."/>
            <person name="Andeer P.F."/>
            <person name="Li Z."/>
            <person name="Crits-Christoph A."/>
            <person name="Burstein D."/>
            <person name="Anantharaman K."/>
            <person name="Lane K.R."/>
            <person name="Thomas B.C."/>
            <person name="Pan C."/>
            <person name="Northen T.R."/>
            <person name="Banfield J.F."/>
        </authorList>
    </citation>
    <scope>NUCLEOTIDE SEQUENCE [LARGE SCALE GENOMIC DNA]</scope>
    <source>
        <strain evidence="1">NP_7</strain>
    </source>
</reference>
<accession>A0A537JKU3</accession>
<evidence type="ECO:0000313" key="1">
    <source>
        <dbReference type="EMBL" id="TMI83756.1"/>
    </source>
</evidence>
<proteinExistence type="predicted"/>
<name>A0A537JKU3_9BACT</name>
<gene>
    <name evidence="1" type="ORF">E6H04_02340</name>
</gene>
<organism evidence="1 2">
    <name type="scientific">Candidatus Segetimicrobium genomatis</name>
    <dbReference type="NCBI Taxonomy" id="2569760"/>
    <lineage>
        <taxon>Bacteria</taxon>
        <taxon>Bacillati</taxon>
        <taxon>Candidatus Sysuimicrobiota</taxon>
        <taxon>Candidatus Sysuimicrobiia</taxon>
        <taxon>Candidatus Sysuimicrobiales</taxon>
        <taxon>Candidatus Segetimicrobiaceae</taxon>
        <taxon>Candidatus Segetimicrobium</taxon>
    </lineage>
</organism>
<dbReference type="Pfam" id="PF19673">
    <property type="entry name" value="DUF6176"/>
    <property type="match status" value="1"/>
</dbReference>
<dbReference type="Proteomes" id="UP000320048">
    <property type="component" value="Unassembled WGS sequence"/>
</dbReference>
<dbReference type="AlphaFoldDB" id="A0A537JKU3"/>
<dbReference type="EMBL" id="VBAO01000061">
    <property type="protein sequence ID" value="TMI83756.1"/>
    <property type="molecule type" value="Genomic_DNA"/>
</dbReference>
<evidence type="ECO:0000313" key="2">
    <source>
        <dbReference type="Proteomes" id="UP000320048"/>
    </source>
</evidence>